<keyword evidence="1" id="KW-0472">Membrane</keyword>
<reference evidence="3" key="1">
    <citation type="journal article" date="2008" name="J. Bacteriol.">
        <title>Genome sequence of the streptomycin-producing microorganism Streptomyces griseus IFO 13350.</title>
        <authorList>
            <person name="Ohnishi Y."/>
            <person name="Ishikawa J."/>
            <person name="Hara H."/>
            <person name="Suzuki H."/>
            <person name="Ikenoya M."/>
            <person name="Ikeda H."/>
            <person name="Yamashita A."/>
            <person name="Hattori M."/>
            <person name="Horinouchi S."/>
        </authorList>
    </citation>
    <scope>NUCLEOTIDE SEQUENCE [LARGE SCALE GENOMIC DNA]</scope>
    <source>
        <strain evidence="3">JCM 4626 / NBRC 13350</strain>
    </source>
</reference>
<feature type="transmembrane region" description="Helical" evidence="1">
    <location>
        <begin position="20"/>
        <end position="44"/>
    </location>
</feature>
<protein>
    <recommendedName>
        <fullName evidence="4">Integral membrane protein</fullName>
    </recommendedName>
</protein>
<dbReference type="Proteomes" id="UP000001685">
    <property type="component" value="Chromosome"/>
</dbReference>
<dbReference type="AlphaFoldDB" id="B1VQ73"/>
<proteinExistence type="predicted"/>
<organism evidence="2 3">
    <name type="scientific">Streptomyces griseus subsp. griseus (strain JCM 4626 / CBS 651.72 / NBRC 13350 / KCC S-0626 / ISP 5235)</name>
    <dbReference type="NCBI Taxonomy" id="455632"/>
    <lineage>
        <taxon>Bacteria</taxon>
        <taxon>Bacillati</taxon>
        <taxon>Actinomycetota</taxon>
        <taxon>Actinomycetes</taxon>
        <taxon>Kitasatosporales</taxon>
        <taxon>Streptomycetaceae</taxon>
        <taxon>Streptomyces</taxon>
    </lineage>
</organism>
<dbReference type="eggNOG" id="ENOG502ZHPN">
    <property type="taxonomic scope" value="Bacteria"/>
</dbReference>
<dbReference type="EMBL" id="AP009493">
    <property type="protein sequence ID" value="BAG17174.1"/>
    <property type="molecule type" value="Genomic_DNA"/>
</dbReference>
<dbReference type="KEGG" id="sgr:SGR_345"/>
<evidence type="ECO:0000256" key="1">
    <source>
        <dbReference type="SAM" id="Phobius"/>
    </source>
</evidence>
<gene>
    <name evidence="2" type="ordered locus">SGR_345</name>
</gene>
<evidence type="ECO:0000313" key="3">
    <source>
        <dbReference type="Proteomes" id="UP000001685"/>
    </source>
</evidence>
<keyword evidence="1" id="KW-0812">Transmembrane</keyword>
<name>B1VQ73_STRGG</name>
<evidence type="ECO:0000313" key="2">
    <source>
        <dbReference type="EMBL" id="BAG17174.1"/>
    </source>
</evidence>
<dbReference type="HOGENOM" id="CLU_192579_0_0_11"/>
<evidence type="ECO:0008006" key="4">
    <source>
        <dbReference type="Google" id="ProtNLM"/>
    </source>
</evidence>
<keyword evidence="1" id="KW-1133">Transmembrane helix</keyword>
<accession>B1VQ73</accession>
<sequence>MTMSNGAKVAVGGVLAAAVLWPLIGFWWALLVVIGVPVAGYLLLDPSQRRRLRRINRKQIGR</sequence>